<dbReference type="InterPro" id="IPR001296">
    <property type="entry name" value="Glyco_trans_1"/>
</dbReference>
<dbReference type="AlphaFoldDB" id="A0A1H2QAT5"/>
<keyword evidence="3" id="KW-1185">Reference proteome</keyword>
<dbReference type="Proteomes" id="UP000198816">
    <property type="component" value="Unassembled WGS sequence"/>
</dbReference>
<dbReference type="CDD" id="cd03801">
    <property type="entry name" value="GT4_PimA-like"/>
    <property type="match status" value="1"/>
</dbReference>
<dbReference type="STRING" id="1058.SAMN05421783_101196"/>
<feature type="domain" description="Glycosyl transferase family 1" evidence="1">
    <location>
        <begin position="187"/>
        <end position="346"/>
    </location>
</feature>
<dbReference type="EMBL" id="FNNZ01000001">
    <property type="protein sequence ID" value="SDW04261.1"/>
    <property type="molecule type" value="Genomic_DNA"/>
</dbReference>
<gene>
    <name evidence="2" type="ORF">SAMN05421783_101196</name>
</gene>
<dbReference type="Gene3D" id="3.40.50.2000">
    <property type="entry name" value="Glycogen Phosphorylase B"/>
    <property type="match status" value="2"/>
</dbReference>
<evidence type="ECO:0000313" key="3">
    <source>
        <dbReference type="Proteomes" id="UP000198816"/>
    </source>
</evidence>
<evidence type="ECO:0000259" key="1">
    <source>
        <dbReference type="Pfam" id="PF00534"/>
    </source>
</evidence>
<name>A0A1H2QAT5_THIRO</name>
<sequence>MTISSPRGSLLFVSPSAYVLSGLATWLDYLVPGLRSVGWAVTLGLVAGPRYHRPKRYLARHPVDNWIAISSSTGTPEGRMRAVEKAIEQVAPDMVATVNLPDCVLGAARARRRGRPKLKIAMTVHGIQPDLYDDLRAYGSLLDRVYCTNRLACRLATDLGGIDDRRVSHVPYGVNYSGCIVRPARAEPLRIAFVGRLEQDQKRIFDLAPILADLDAQGVPYELQIAGSGPDESLLRQELTEPLAAGRVRFLGFLSPDELQRQVLDQVDVLLLTSDWETGPLVIWEAMAAGVLVVSSRYVGSGLEGALRHEENALLFSIGDSRQAALNVRRLWQEPDLGERLRANAYALIEECYSIPVSVANWDRHLRAMNEQASLQATPALDSPAAAGRLDRWLGASLAETLRSRVGRIGPDAGPGGEWPHSHGGTAYWNKDFWSLAKRLDERAEASA</sequence>
<proteinExistence type="predicted"/>
<reference evidence="3" key="1">
    <citation type="submission" date="2016-10" db="EMBL/GenBank/DDBJ databases">
        <authorList>
            <person name="Varghese N."/>
            <person name="Submissions S."/>
        </authorList>
    </citation>
    <scope>NUCLEOTIDE SEQUENCE [LARGE SCALE GENOMIC DNA]</scope>
    <source>
        <strain evidence="3">DSM 217</strain>
    </source>
</reference>
<protein>
    <submittedName>
        <fullName evidence="2">Glycosyltransferase involved in cell wall bisynthesis</fullName>
    </submittedName>
</protein>
<accession>A0A1H2QAT5</accession>
<dbReference type="SUPFAM" id="SSF53756">
    <property type="entry name" value="UDP-Glycosyltransferase/glycogen phosphorylase"/>
    <property type="match status" value="1"/>
</dbReference>
<evidence type="ECO:0000313" key="2">
    <source>
        <dbReference type="EMBL" id="SDW04261.1"/>
    </source>
</evidence>
<dbReference type="PANTHER" id="PTHR12526">
    <property type="entry name" value="GLYCOSYLTRANSFERASE"/>
    <property type="match status" value="1"/>
</dbReference>
<dbReference type="GO" id="GO:0016757">
    <property type="term" value="F:glycosyltransferase activity"/>
    <property type="evidence" value="ECO:0007669"/>
    <property type="project" value="InterPro"/>
</dbReference>
<organism evidence="2 3">
    <name type="scientific">Thiocapsa roseopersicina</name>
    <dbReference type="NCBI Taxonomy" id="1058"/>
    <lineage>
        <taxon>Bacteria</taxon>
        <taxon>Pseudomonadati</taxon>
        <taxon>Pseudomonadota</taxon>
        <taxon>Gammaproteobacteria</taxon>
        <taxon>Chromatiales</taxon>
        <taxon>Chromatiaceae</taxon>
        <taxon>Thiocapsa</taxon>
    </lineage>
</organism>
<keyword evidence="2" id="KW-0808">Transferase</keyword>
<dbReference type="GO" id="GO:1901135">
    <property type="term" value="P:carbohydrate derivative metabolic process"/>
    <property type="evidence" value="ECO:0007669"/>
    <property type="project" value="UniProtKB-ARBA"/>
</dbReference>
<dbReference type="Pfam" id="PF00534">
    <property type="entry name" value="Glycos_transf_1"/>
    <property type="match status" value="1"/>
</dbReference>